<accession>A0A848GI14</accession>
<keyword evidence="5 6" id="KW-0663">Pyridoxal phosphate</keyword>
<reference evidence="8 9" key="1">
    <citation type="submission" date="2020-04" db="EMBL/GenBank/DDBJ databases">
        <title>Chitinophaga sp. G-6-1-13 sp. nov., isolated from soil.</title>
        <authorList>
            <person name="Dahal R.H."/>
            <person name="Chaudhary D.K."/>
        </authorList>
    </citation>
    <scope>NUCLEOTIDE SEQUENCE [LARGE SCALE GENOMIC DNA]</scope>
    <source>
        <strain evidence="8 9">G-6-1-13</strain>
    </source>
</reference>
<comment type="caution">
    <text evidence="8">The sequence shown here is derived from an EMBL/GenBank/DDBJ whole genome shotgun (WGS) entry which is preliminary data.</text>
</comment>
<evidence type="ECO:0000256" key="2">
    <source>
        <dbReference type="ARBA" id="ARBA00008954"/>
    </source>
</evidence>
<evidence type="ECO:0000256" key="4">
    <source>
        <dbReference type="ARBA" id="ARBA00022679"/>
    </source>
</evidence>
<dbReference type="InterPro" id="IPR015424">
    <property type="entry name" value="PyrdxlP-dep_Trfase"/>
</dbReference>
<comment type="pathway">
    <text evidence="7">Amine and polyamine biosynthesis; ectoine biosynthesis; L-ectoine from L-aspartate 4-semialdehyde: step 1/3.</text>
</comment>
<name>A0A848GI14_9BACT</name>
<dbReference type="InterPro" id="IPR004637">
    <property type="entry name" value="Dat"/>
</dbReference>
<dbReference type="EMBL" id="JABBGC010000001">
    <property type="protein sequence ID" value="NML37856.1"/>
    <property type="molecule type" value="Genomic_DNA"/>
</dbReference>
<dbReference type="GO" id="GO:0030170">
    <property type="term" value="F:pyridoxal phosphate binding"/>
    <property type="evidence" value="ECO:0007669"/>
    <property type="project" value="InterPro"/>
</dbReference>
<keyword evidence="4 7" id="KW-0808">Transferase</keyword>
<dbReference type="SUPFAM" id="SSF53383">
    <property type="entry name" value="PLP-dependent transferases"/>
    <property type="match status" value="1"/>
</dbReference>
<evidence type="ECO:0000256" key="6">
    <source>
        <dbReference type="RuleBase" id="RU003560"/>
    </source>
</evidence>
<evidence type="ECO:0000313" key="9">
    <source>
        <dbReference type="Proteomes" id="UP000583266"/>
    </source>
</evidence>
<dbReference type="Proteomes" id="UP000583266">
    <property type="component" value="Unassembled WGS sequence"/>
</dbReference>
<gene>
    <name evidence="8" type="primary">ectB</name>
    <name evidence="8" type="ORF">HHL17_11685</name>
</gene>
<dbReference type="InterPro" id="IPR012773">
    <property type="entry name" value="Ectoine_EctB"/>
</dbReference>
<dbReference type="GO" id="GO:0045303">
    <property type="term" value="F:diaminobutyrate-2-oxoglutarate transaminase activity"/>
    <property type="evidence" value="ECO:0007669"/>
    <property type="project" value="UniProtKB-EC"/>
</dbReference>
<dbReference type="Gene3D" id="3.40.640.10">
    <property type="entry name" value="Type I PLP-dependent aspartate aminotransferase-like (Major domain)"/>
    <property type="match status" value="1"/>
</dbReference>
<dbReference type="NCBIfam" id="TIGR00709">
    <property type="entry name" value="dat"/>
    <property type="match status" value="1"/>
</dbReference>
<dbReference type="PIRSF" id="PIRSF000521">
    <property type="entry name" value="Transaminase_4ab_Lys_Orn"/>
    <property type="match status" value="1"/>
</dbReference>
<dbReference type="CDD" id="cd00610">
    <property type="entry name" value="OAT_like"/>
    <property type="match status" value="1"/>
</dbReference>
<dbReference type="InterPro" id="IPR015422">
    <property type="entry name" value="PyrdxlP-dep_Trfase_small"/>
</dbReference>
<comment type="similarity">
    <text evidence="2 6">Belongs to the class-III pyridoxal-phosphate-dependent aminotransferase family.</text>
</comment>
<keyword evidence="3 7" id="KW-0032">Aminotransferase</keyword>
<dbReference type="GO" id="GO:0047307">
    <property type="term" value="F:diaminobutyrate-pyruvate transaminase activity"/>
    <property type="evidence" value="ECO:0007669"/>
    <property type="project" value="InterPro"/>
</dbReference>
<evidence type="ECO:0000256" key="5">
    <source>
        <dbReference type="ARBA" id="ARBA00022898"/>
    </source>
</evidence>
<dbReference type="InterPro" id="IPR005814">
    <property type="entry name" value="Aminotrans_3"/>
</dbReference>
<protein>
    <recommendedName>
        <fullName evidence="7">Diaminobutyrate--2-oxoglutarate transaminase</fullName>
        <ecNumber evidence="7">2.6.1.76</ecNumber>
    </recommendedName>
    <alternativeName>
        <fullName evidence="7">DABA aminotransferase</fullName>
    </alternativeName>
</protein>
<dbReference type="RefSeq" id="WP_169224896.1">
    <property type="nucleotide sequence ID" value="NZ_JABBGC010000001.1"/>
</dbReference>
<dbReference type="Pfam" id="PF00202">
    <property type="entry name" value="Aminotran_3"/>
    <property type="match status" value="1"/>
</dbReference>
<dbReference type="EC" id="2.6.1.76" evidence="7"/>
<dbReference type="PANTHER" id="PTHR43552:SF2">
    <property type="entry name" value="DIAMINOBUTYRATE--2-OXOGLUTARATE TRANSAMINASE"/>
    <property type="match status" value="1"/>
</dbReference>
<dbReference type="NCBIfam" id="NF006733">
    <property type="entry name" value="PRK09264.1"/>
    <property type="match status" value="1"/>
</dbReference>
<dbReference type="AlphaFoldDB" id="A0A848GI14"/>
<dbReference type="UniPathway" id="UPA00067">
    <property type="reaction ID" value="UER00121"/>
</dbReference>
<dbReference type="GO" id="GO:0019491">
    <property type="term" value="P:ectoine biosynthetic process"/>
    <property type="evidence" value="ECO:0007669"/>
    <property type="project" value="UniProtKB-UniPathway"/>
</dbReference>
<evidence type="ECO:0000256" key="3">
    <source>
        <dbReference type="ARBA" id="ARBA00022576"/>
    </source>
</evidence>
<evidence type="ECO:0000313" key="8">
    <source>
        <dbReference type="EMBL" id="NML37856.1"/>
    </source>
</evidence>
<dbReference type="PROSITE" id="PS00600">
    <property type="entry name" value="AA_TRANSFER_CLASS_3"/>
    <property type="match status" value="1"/>
</dbReference>
<dbReference type="NCBIfam" id="TIGR02407">
    <property type="entry name" value="ectoine_ectB"/>
    <property type="match status" value="1"/>
</dbReference>
<evidence type="ECO:0000256" key="7">
    <source>
        <dbReference type="RuleBase" id="RU365034"/>
    </source>
</evidence>
<dbReference type="InterPro" id="IPR049704">
    <property type="entry name" value="Aminotrans_3_PPA_site"/>
</dbReference>
<keyword evidence="9" id="KW-1185">Reference proteome</keyword>
<sequence>MLNESNVNSYGKAFPTVFETAEGEILTDHRGQQYIDFFSGAGALNYGHNHPKLKQDILSFLQKNHVVHCLDMDSAIKKQFLEMFDAVILKPRSLPYKVQFCGPTGTNAVEAAVRLSRKVTGRKKVVAFTRSFHGMTATSLALSACCLESQKVNPPQEVLFFPYDGFLGEDVNTCAFLEKMLTASGSGFELPAAVIVETVQGEGGVNVAGIQWLQQLRDFTARAGIMLIVDEIQTGCGRTGTFFSFERAGIVPDLVLLSKSISGFGLPLSLVLIRPELDIWKSGEHNGTFRANNLSLCTAIGALDFWKTGALEAATVANGAFIQEKMLALAAKVPAIKSVRGIGMIWGIEMETTTAAKQLSAECFKKGLIVEVCGPDDTVLKILPALTISRQSLEQGLRLIAETALQYAPHNVEKREALAI</sequence>
<dbReference type="Gene3D" id="3.90.1150.10">
    <property type="entry name" value="Aspartate Aminotransferase, domain 1"/>
    <property type="match status" value="1"/>
</dbReference>
<comment type="function">
    <text evidence="7">Catalyzes reversively the conversion of L-aspartate beta-semialdehyde (ASA) to L-2,4-diaminobutyrate (DABA) by transamination with L-glutamate.</text>
</comment>
<dbReference type="PANTHER" id="PTHR43552">
    <property type="entry name" value="DIAMINOBUTYRATE--2-OXOGLUTARATE AMINOTRANSFERASE"/>
    <property type="match status" value="1"/>
</dbReference>
<organism evidence="8 9">
    <name type="scientific">Chitinophaga fulva</name>
    <dbReference type="NCBI Taxonomy" id="2728842"/>
    <lineage>
        <taxon>Bacteria</taxon>
        <taxon>Pseudomonadati</taxon>
        <taxon>Bacteroidota</taxon>
        <taxon>Chitinophagia</taxon>
        <taxon>Chitinophagales</taxon>
        <taxon>Chitinophagaceae</taxon>
        <taxon>Chitinophaga</taxon>
    </lineage>
</organism>
<comment type="cofactor">
    <cofactor evidence="1 7">
        <name>pyridoxal 5'-phosphate</name>
        <dbReference type="ChEBI" id="CHEBI:597326"/>
    </cofactor>
</comment>
<dbReference type="InterPro" id="IPR015421">
    <property type="entry name" value="PyrdxlP-dep_Trfase_major"/>
</dbReference>
<evidence type="ECO:0000256" key="1">
    <source>
        <dbReference type="ARBA" id="ARBA00001933"/>
    </source>
</evidence>
<proteinExistence type="inferred from homology"/>
<comment type="catalytic activity">
    <reaction evidence="7">
        <text>L-2,4-diaminobutanoate + 2-oxoglutarate = L-aspartate 4-semialdehyde + L-glutamate</text>
        <dbReference type="Rhea" id="RHEA:11160"/>
        <dbReference type="ChEBI" id="CHEBI:16810"/>
        <dbReference type="ChEBI" id="CHEBI:29985"/>
        <dbReference type="ChEBI" id="CHEBI:58761"/>
        <dbReference type="ChEBI" id="CHEBI:537519"/>
        <dbReference type="EC" id="2.6.1.76"/>
    </reaction>
</comment>